<dbReference type="PANTHER" id="PTHR22550">
    <property type="entry name" value="SPORE GERMINATION PROTEIN"/>
    <property type="match status" value="1"/>
</dbReference>
<keyword evidence="3" id="KW-0812">Transmembrane</keyword>
<evidence type="ECO:0000256" key="3">
    <source>
        <dbReference type="SAM" id="Phobius"/>
    </source>
</evidence>
<feature type="transmembrane region" description="Helical" evidence="3">
    <location>
        <begin position="277"/>
        <end position="299"/>
    </location>
</feature>
<feature type="transmembrane region" description="Helical" evidence="3">
    <location>
        <begin position="405"/>
        <end position="428"/>
    </location>
</feature>
<comment type="similarity">
    <text evidence="1">Belongs to the GerABKA family.</text>
</comment>
<dbReference type="Pfam" id="PF03323">
    <property type="entry name" value="GerA"/>
    <property type="match status" value="1"/>
</dbReference>
<protein>
    <submittedName>
        <fullName evidence="4">Spore germination protein</fullName>
    </submittedName>
</protein>
<gene>
    <name evidence="4" type="ORF">ACFO1S_10235</name>
</gene>
<keyword evidence="5" id="KW-1185">Reference proteome</keyword>
<evidence type="ECO:0000256" key="2">
    <source>
        <dbReference type="ARBA" id="ARBA00023136"/>
    </source>
</evidence>
<evidence type="ECO:0000256" key="1">
    <source>
        <dbReference type="ARBA" id="ARBA00005278"/>
    </source>
</evidence>
<evidence type="ECO:0000313" key="4">
    <source>
        <dbReference type="EMBL" id="MFC4303821.1"/>
    </source>
</evidence>
<keyword evidence="3" id="KW-1133">Transmembrane helix</keyword>
<accession>A0ABV8S8B3</accession>
<feature type="transmembrane region" description="Helical" evidence="3">
    <location>
        <begin position="349"/>
        <end position="369"/>
    </location>
</feature>
<evidence type="ECO:0000313" key="5">
    <source>
        <dbReference type="Proteomes" id="UP001595755"/>
    </source>
</evidence>
<feature type="transmembrane region" description="Helical" evidence="3">
    <location>
        <begin position="375"/>
        <end position="393"/>
    </location>
</feature>
<reference evidence="5" key="1">
    <citation type="journal article" date="2019" name="Int. J. Syst. Evol. Microbiol.">
        <title>The Global Catalogue of Microorganisms (GCM) 10K type strain sequencing project: providing services to taxonomists for standard genome sequencing and annotation.</title>
        <authorList>
            <consortium name="The Broad Institute Genomics Platform"/>
            <consortium name="The Broad Institute Genome Sequencing Center for Infectious Disease"/>
            <person name="Wu L."/>
            <person name="Ma J."/>
        </authorList>
    </citation>
    <scope>NUCLEOTIDE SEQUENCE [LARGE SCALE GENOMIC DNA]</scope>
    <source>
        <strain evidence="5">CGMCC 4.1641</strain>
    </source>
</reference>
<dbReference type="InterPro" id="IPR004995">
    <property type="entry name" value="Spore_Ger"/>
</dbReference>
<dbReference type="PIRSF" id="PIRSF005690">
    <property type="entry name" value="GerBA"/>
    <property type="match status" value="1"/>
</dbReference>
<comment type="caution">
    <text evidence="4">The sequence shown here is derived from an EMBL/GenBank/DDBJ whole genome shotgun (WGS) entry which is preliminary data.</text>
</comment>
<dbReference type="InterPro" id="IPR050768">
    <property type="entry name" value="UPF0353/GerABKA_families"/>
</dbReference>
<keyword evidence="2 3" id="KW-0472">Membrane</keyword>
<proteinExistence type="inferred from homology"/>
<sequence>MFSRRLGQSADFTARECCIGSERLPAVLLWIDGLVDKKLLNRTAIGPLISMQGPLLSERSLEDCLDHLCKSVITSSEAKVVPSIEEALPLLVNGWTILLAEGCPGMAAINTEGFDKRGIEEASSSTVVRGPRDGFVEALEVNISLVRRRIRSDAVRVDKLSIGSISHTGVALLYIQDRAKPELVQEIMNRLSKLKIDGVLESQYIEELIKDSPRSFFPTVYSTERPDDIAGVLLEGRIAILVDGSPFALALPCTLAHLLKTTEDLYMAYPLATFVRWLRYVGFLVNLLLPSIYVGTLTFHPEMVPPQLLSSILTARDGVPFPLLLETLIMELTFEVLREASVRMPRSIGSAISIVGALVIGESAVQAGIISSPAIIVVAGTAIASFTIPSISLSGTIRILRFGMMLLASMSGLYGIMIGCFLVGIHLASLKSLGMPYLAPFAPYRKTEFMKLVFRVPWFTLNRNRK</sequence>
<organism evidence="4 5">
    <name type="scientific">Cohnella boryungensis</name>
    <dbReference type="NCBI Taxonomy" id="768479"/>
    <lineage>
        <taxon>Bacteria</taxon>
        <taxon>Bacillati</taxon>
        <taxon>Bacillota</taxon>
        <taxon>Bacilli</taxon>
        <taxon>Bacillales</taxon>
        <taxon>Paenibacillaceae</taxon>
        <taxon>Cohnella</taxon>
    </lineage>
</organism>
<dbReference type="Proteomes" id="UP001595755">
    <property type="component" value="Unassembled WGS sequence"/>
</dbReference>
<dbReference type="PANTHER" id="PTHR22550:SF5">
    <property type="entry name" value="LEUCINE ZIPPER PROTEIN 4"/>
    <property type="match status" value="1"/>
</dbReference>
<name>A0ABV8S8B3_9BACL</name>
<dbReference type="EMBL" id="JBHSED010000015">
    <property type="protein sequence ID" value="MFC4303821.1"/>
    <property type="molecule type" value="Genomic_DNA"/>
</dbReference>